<dbReference type="EMBL" id="JBBPBM010000017">
    <property type="protein sequence ID" value="KAK8556670.1"/>
    <property type="molecule type" value="Genomic_DNA"/>
</dbReference>
<organism evidence="1 2">
    <name type="scientific">Hibiscus sabdariffa</name>
    <name type="common">roselle</name>
    <dbReference type="NCBI Taxonomy" id="183260"/>
    <lineage>
        <taxon>Eukaryota</taxon>
        <taxon>Viridiplantae</taxon>
        <taxon>Streptophyta</taxon>
        <taxon>Embryophyta</taxon>
        <taxon>Tracheophyta</taxon>
        <taxon>Spermatophyta</taxon>
        <taxon>Magnoliopsida</taxon>
        <taxon>eudicotyledons</taxon>
        <taxon>Gunneridae</taxon>
        <taxon>Pentapetalae</taxon>
        <taxon>rosids</taxon>
        <taxon>malvids</taxon>
        <taxon>Malvales</taxon>
        <taxon>Malvaceae</taxon>
        <taxon>Malvoideae</taxon>
        <taxon>Hibiscus</taxon>
    </lineage>
</organism>
<comment type="caution">
    <text evidence="1">The sequence shown here is derived from an EMBL/GenBank/DDBJ whole genome shotgun (WGS) entry which is preliminary data.</text>
</comment>
<evidence type="ECO:0000313" key="1">
    <source>
        <dbReference type="EMBL" id="KAK8556670.1"/>
    </source>
</evidence>
<accession>A0ABR2EAT9</accession>
<reference evidence="1 2" key="1">
    <citation type="journal article" date="2024" name="G3 (Bethesda)">
        <title>Genome assembly of Hibiscus sabdariffa L. provides insights into metabolisms of medicinal natural products.</title>
        <authorList>
            <person name="Kim T."/>
        </authorList>
    </citation>
    <scope>NUCLEOTIDE SEQUENCE [LARGE SCALE GENOMIC DNA]</scope>
    <source>
        <strain evidence="1">TK-2024</strain>
        <tissue evidence="1">Old leaves</tissue>
    </source>
</reference>
<name>A0ABR2EAT9_9ROSI</name>
<evidence type="ECO:0000313" key="2">
    <source>
        <dbReference type="Proteomes" id="UP001472677"/>
    </source>
</evidence>
<proteinExistence type="predicted"/>
<sequence>MREGGASVLNSREISILNMVVLTALKINIGQGFILYHLKTAIDEKFGHQRLLDARGGRMLFGVNTNYRANAFVDNRNQILMVERHRKP</sequence>
<protein>
    <submittedName>
        <fullName evidence="1">Uncharacterized protein</fullName>
    </submittedName>
</protein>
<keyword evidence="2" id="KW-1185">Reference proteome</keyword>
<dbReference type="Proteomes" id="UP001472677">
    <property type="component" value="Unassembled WGS sequence"/>
</dbReference>
<gene>
    <name evidence="1" type="ORF">V6N12_003067</name>
</gene>